<evidence type="ECO:0000313" key="1">
    <source>
        <dbReference type="EMBL" id="RCV11029.1"/>
    </source>
</evidence>
<gene>
    <name evidence="1" type="ORF">SETIT_2G155400v2</name>
</gene>
<proteinExistence type="predicted"/>
<dbReference type="EMBL" id="CM003529">
    <property type="protein sequence ID" value="RCV11029.1"/>
    <property type="molecule type" value="Genomic_DNA"/>
</dbReference>
<sequence length="83" mass="9652">MYLFDSAGEPIGKCTGVNLDNHLLVQTHRYVLRHCDELEDLRREFLEEEKSKMGPSSNLTPCSIEKLTDEHFPDWLEQKVCKS</sequence>
<dbReference type="AlphaFoldDB" id="A0A368PZE7"/>
<organism evidence="1">
    <name type="scientific">Setaria italica</name>
    <name type="common">Foxtail millet</name>
    <name type="synonym">Panicum italicum</name>
    <dbReference type="NCBI Taxonomy" id="4555"/>
    <lineage>
        <taxon>Eukaryota</taxon>
        <taxon>Viridiplantae</taxon>
        <taxon>Streptophyta</taxon>
        <taxon>Embryophyta</taxon>
        <taxon>Tracheophyta</taxon>
        <taxon>Spermatophyta</taxon>
        <taxon>Magnoliopsida</taxon>
        <taxon>Liliopsida</taxon>
        <taxon>Poales</taxon>
        <taxon>Poaceae</taxon>
        <taxon>PACMAD clade</taxon>
        <taxon>Panicoideae</taxon>
        <taxon>Panicodae</taxon>
        <taxon>Paniceae</taxon>
        <taxon>Cenchrinae</taxon>
        <taxon>Setaria</taxon>
    </lineage>
</organism>
<reference evidence="1" key="1">
    <citation type="journal article" date="2012" name="Nat. Biotechnol.">
        <title>Reference genome sequence of the model plant Setaria.</title>
        <authorList>
            <person name="Bennetzen J.L."/>
            <person name="Schmutz J."/>
            <person name="Wang H."/>
            <person name="Percifield R."/>
            <person name="Hawkins J."/>
            <person name="Pontaroli A.C."/>
            <person name="Estep M."/>
            <person name="Feng L."/>
            <person name="Vaughn J.N."/>
            <person name="Grimwood J."/>
            <person name="Jenkins J."/>
            <person name="Barry K."/>
            <person name="Lindquist E."/>
            <person name="Hellsten U."/>
            <person name="Deshpande S."/>
            <person name="Wang X."/>
            <person name="Wu X."/>
            <person name="Mitros T."/>
            <person name="Triplett J."/>
            <person name="Yang X."/>
            <person name="Ye C.Y."/>
            <person name="Mauro-Herrera M."/>
            <person name="Wang L."/>
            <person name="Li P."/>
            <person name="Sharma M."/>
            <person name="Sharma R."/>
            <person name="Ronald P.C."/>
            <person name="Panaud O."/>
            <person name="Kellogg E.A."/>
            <person name="Brutnell T.P."/>
            <person name="Doust A.N."/>
            <person name="Tuskan G.A."/>
            <person name="Rokhsar D."/>
            <person name="Devos K.M."/>
        </authorList>
    </citation>
    <scope>NUCLEOTIDE SEQUENCE [LARGE SCALE GENOMIC DNA]</scope>
    <source>
        <strain evidence="1">Yugu1</strain>
    </source>
</reference>
<protein>
    <submittedName>
        <fullName evidence="1">Uncharacterized protein</fullName>
    </submittedName>
</protein>
<name>A0A368PZE7_SETIT</name>
<accession>A0A368PZE7</accession>
<dbReference type="OrthoDB" id="668711at2759"/>
<reference evidence="1" key="2">
    <citation type="submission" date="2015-07" db="EMBL/GenBank/DDBJ databases">
        <authorList>
            <person name="Noorani M."/>
        </authorList>
    </citation>
    <scope>NUCLEOTIDE SEQUENCE</scope>
    <source>
        <strain evidence="1">Yugu1</strain>
    </source>
</reference>